<evidence type="ECO:0000313" key="2">
    <source>
        <dbReference type="Proteomes" id="UP000324800"/>
    </source>
</evidence>
<gene>
    <name evidence="1" type="ORF">EZS28_004753</name>
</gene>
<dbReference type="AlphaFoldDB" id="A0A5J4WXZ5"/>
<name>A0A5J4WXZ5_9EUKA</name>
<dbReference type="Proteomes" id="UP000324800">
    <property type="component" value="Unassembled WGS sequence"/>
</dbReference>
<dbReference type="EMBL" id="SNRW01000695">
    <property type="protein sequence ID" value="KAA6399721.1"/>
    <property type="molecule type" value="Genomic_DNA"/>
</dbReference>
<organism evidence="1 2">
    <name type="scientific">Streblomastix strix</name>
    <dbReference type="NCBI Taxonomy" id="222440"/>
    <lineage>
        <taxon>Eukaryota</taxon>
        <taxon>Metamonada</taxon>
        <taxon>Preaxostyla</taxon>
        <taxon>Oxymonadida</taxon>
        <taxon>Streblomastigidae</taxon>
        <taxon>Streblomastix</taxon>
    </lineage>
</organism>
<proteinExistence type="predicted"/>
<sequence>MTVDPRAVKYDWLKISWSMEITPLHPLIPLIQRSLNKLDNRGRIAVFIYPRSLLRVVGCWEKNEKKKRKDISQGQLQISGLEGKNVKNSSKQSQKKDDQMKQVLREQQIHGTLSGKDIAIYINNSKHFGIKLEDNYLKLNLRKTQTLVIEQLSEEQFLGCIFTSIMAFCTFSMVEILRTNVRENQNGCWIINSEMWKGYEVGVEIIFRSLDNEAICPTFWLQHWLKRIENPQNIKYISYLFKTGKYAIEEQTPKAIHQA</sequence>
<protein>
    <submittedName>
        <fullName evidence="1">Uncharacterized protein</fullName>
    </submittedName>
</protein>
<evidence type="ECO:0000313" key="1">
    <source>
        <dbReference type="EMBL" id="KAA6399721.1"/>
    </source>
</evidence>
<reference evidence="1 2" key="1">
    <citation type="submission" date="2019-03" db="EMBL/GenBank/DDBJ databases">
        <title>Single cell metagenomics reveals metabolic interactions within the superorganism composed of flagellate Streblomastix strix and complex community of Bacteroidetes bacteria on its surface.</title>
        <authorList>
            <person name="Treitli S.C."/>
            <person name="Kolisko M."/>
            <person name="Husnik F."/>
            <person name="Keeling P."/>
            <person name="Hampl V."/>
        </authorList>
    </citation>
    <scope>NUCLEOTIDE SEQUENCE [LARGE SCALE GENOMIC DNA]</scope>
    <source>
        <strain evidence="1">ST1C</strain>
    </source>
</reference>
<comment type="caution">
    <text evidence="1">The sequence shown here is derived from an EMBL/GenBank/DDBJ whole genome shotgun (WGS) entry which is preliminary data.</text>
</comment>
<accession>A0A5J4WXZ5</accession>